<accession>A0A7W6H752</accession>
<name>A0A7W6H752_9HYPH</name>
<dbReference type="InterPro" id="IPR050176">
    <property type="entry name" value="LTTR"/>
</dbReference>
<dbReference type="NCBIfam" id="TIGR03298">
    <property type="entry name" value="argP"/>
    <property type="match status" value="1"/>
</dbReference>
<dbReference type="SUPFAM" id="SSF46785">
    <property type="entry name" value="Winged helix' DNA-binding domain"/>
    <property type="match status" value="1"/>
</dbReference>
<dbReference type="InterPro" id="IPR036390">
    <property type="entry name" value="WH_DNA-bd_sf"/>
</dbReference>
<evidence type="ECO:0000256" key="3">
    <source>
        <dbReference type="ARBA" id="ARBA00023125"/>
    </source>
</evidence>
<keyword evidence="7" id="KW-1185">Reference proteome</keyword>
<dbReference type="EMBL" id="JACIEK010000012">
    <property type="protein sequence ID" value="MBB3999814.1"/>
    <property type="molecule type" value="Genomic_DNA"/>
</dbReference>
<gene>
    <name evidence="6" type="ORF">GGR04_003684</name>
</gene>
<dbReference type="PROSITE" id="PS50931">
    <property type="entry name" value="HTH_LYSR"/>
    <property type="match status" value="1"/>
</dbReference>
<dbReference type="PANTHER" id="PTHR30579:SF2">
    <property type="entry name" value="HTH-TYPE TRANSCRIPTIONAL REGULATOR ARGP"/>
    <property type="match status" value="1"/>
</dbReference>
<evidence type="ECO:0000256" key="4">
    <source>
        <dbReference type="ARBA" id="ARBA00023163"/>
    </source>
</evidence>
<dbReference type="NCBIfam" id="NF002964">
    <property type="entry name" value="PRK03635.1"/>
    <property type="match status" value="1"/>
</dbReference>
<protein>
    <submittedName>
        <fullName evidence="6">LysR family transcriptional regulator (Chromosome initiation inhibitor)</fullName>
    </submittedName>
</protein>
<dbReference type="PANTHER" id="PTHR30579">
    <property type="entry name" value="TRANSCRIPTIONAL REGULATOR"/>
    <property type="match status" value="1"/>
</dbReference>
<dbReference type="RefSeq" id="WP_183201323.1">
    <property type="nucleotide sequence ID" value="NZ_JACIEK010000012.1"/>
</dbReference>
<dbReference type="Pfam" id="PF00126">
    <property type="entry name" value="HTH_1"/>
    <property type="match status" value="1"/>
</dbReference>
<evidence type="ECO:0000313" key="6">
    <source>
        <dbReference type="EMBL" id="MBB3999814.1"/>
    </source>
</evidence>
<keyword evidence="4" id="KW-0804">Transcription</keyword>
<dbReference type="InterPro" id="IPR036388">
    <property type="entry name" value="WH-like_DNA-bd_sf"/>
</dbReference>
<dbReference type="NCBIfam" id="NF009888">
    <property type="entry name" value="PRK13348.1"/>
    <property type="match status" value="1"/>
</dbReference>
<dbReference type="Gene3D" id="3.40.190.290">
    <property type="match status" value="1"/>
</dbReference>
<evidence type="ECO:0000256" key="2">
    <source>
        <dbReference type="ARBA" id="ARBA00023015"/>
    </source>
</evidence>
<dbReference type="InterPro" id="IPR005119">
    <property type="entry name" value="LysR_subst-bd"/>
</dbReference>
<proteinExistence type="inferred from homology"/>
<feature type="domain" description="HTH lysR-type" evidence="5">
    <location>
        <begin position="2"/>
        <end position="58"/>
    </location>
</feature>
<dbReference type="AlphaFoldDB" id="A0A7W6H752"/>
<evidence type="ECO:0000256" key="1">
    <source>
        <dbReference type="ARBA" id="ARBA00009437"/>
    </source>
</evidence>
<comment type="similarity">
    <text evidence="1">Belongs to the LysR transcriptional regulatory family.</text>
</comment>
<dbReference type="InterPro" id="IPR017685">
    <property type="entry name" value="ArgP"/>
</dbReference>
<dbReference type="Proteomes" id="UP000542776">
    <property type="component" value="Unassembled WGS sequence"/>
</dbReference>
<keyword evidence="3" id="KW-0238">DNA-binding</keyword>
<organism evidence="6 7">
    <name type="scientific">Aureimonas pseudogalii</name>
    <dbReference type="NCBI Taxonomy" id="1744844"/>
    <lineage>
        <taxon>Bacteria</taxon>
        <taxon>Pseudomonadati</taxon>
        <taxon>Pseudomonadota</taxon>
        <taxon>Alphaproteobacteria</taxon>
        <taxon>Hyphomicrobiales</taxon>
        <taxon>Aurantimonadaceae</taxon>
        <taxon>Aureimonas</taxon>
    </lineage>
</organism>
<comment type="caution">
    <text evidence="6">The sequence shown here is derived from an EMBL/GenBank/DDBJ whole genome shotgun (WGS) entry which is preliminary data.</text>
</comment>
<evidence type="ECO:0000259" key="5">
    <source>
        <dbReference type="PROSITE" id="PS50931"/>
    </source>
</evidence>
<dbReference type="SUPFAM" id="SSF53850">
    <property type="entry name" value="Periplasmic binding protein-like II"/>
    <property type="match status" value="1"/>
</dbReference>
<dbReference type="Gene3D" id="1.10.10.10">
    <property type="entry name" value="Winged helix-like DNA-binding domain superfamily/Winged helix DNA-binding domain"/>
    <property type="match status" value="1"/>
</dbReference>
<dbReference type="InterPro" id="IPR000847">
    <property type="entry name" value="LysR_HTH_N"/>
</dbReference>
<keyword evidence="2" id="KW-0805">Transcription regulation</keyword>
<evidence type="ECO:0000313" key="7">
    <source>
        <dbReference type="Proteomes" id="UP000542776"/>
    </source>
</evidence>
<dbReference type="Pfam" id="PF03466">
    <property type="entry name" value="LysR_substrate"/>
    <property type="match status" value="1"/>
</dbReference>
<reference evidence="6 7" key="1">
    <citation type="submission" date="2020-08" db="EMBL/GenBank/DDBJ databases">
        <title>Genomic Encyclopedia of Type Strains, Phase IV (KMG-IV): sequencing the most valuable type-strain genomes for metagenomic binning, comparative biology and taxonomic classification.</title>
        <authorList>
            <person name="Goeker M."/>
        </authorList>
    </citation>
    <scope>NUCLEOTIDE SEQUENCE [LARGE SCALE GENOMIC DNA]</scope>
    <source>
        <strain evidence="6 7">DSM 102238</strain>
    </source>
</reference>
<dbReference type="GO" id="GO:0003700">
    <property type="term" value="F:DNA-binding transcription factor activity"/>
    <property type="evidence" value="ECO:0007669"/>
    <property type="project" value="InterPro"/>
</dbReference>
<dbReference type="GO" id="GO:0003677">
    <property type="term" value="F:DNA binding"/>
    <property type="evidence" value="ECO:0007669"/>
    <property type="project" value="UniProtKB-KW"/>
</dbReference>
<sequence length="293" mass="31257">MWDYALLRALAEVIAEGSFERAARRLGLTPSAVSQRVKLLEERTGTALVVRGQPCRATEAGRRLCRHAGEVALLEGGLRADLGALVPQGPRPTIRIAVNADSLATWFLPALAGIEDRLFDLVVDDEEHTTERLRRGEVMAAVATTPGPVAGCSSRPLGSLVYEASASPAFAARWFADGVTPQALGQAPSLLFDAKDRLQDRWIESLFGEAPPRPVHRVPSSQGFVDAALAGLGWGLNPRALAGPHVAAGRLMALAGGHSLAVPLFWHWSRAVGPALKPLTDAVTREARRGLAR</sequence>